<dbReference type="InterPro" id="IPR011010">
    <property type="entry name" value="DNA_brk_join_enz"/>
</dbReference>
<evidence type="ECO:0000259" key="4">
    <source>
        <dbReference type="PROSITE" id="PS50835"/>
    </source>
</evidence>
<sequence>MAMRRRSNEGTIHPVYHEDHRTGYRGLASYRDPETGRQRRRSVTRKTRSETERALKILIDQLPRGGGQRARTALPASFPPSTRPETLHALLERWLDYKRRDVRPSTYRDYVHTLRFVLPVLGERSLSSLTALDVEHLAQTLHRAHAPKTAGRMLGQLRMVLRQAVVWQLLAVNVAQYVRKPKAPRPEVQVWTAVQVTRFLTAARGHRLCPLFALAVTTGMRKGSCWRCSGATLTCRSTNPPCVITW</sequence>
<keyword evidence="1 2" id="KW-0238">DNA-binding</keyword>
<evidence type="ECO:0000256" key="1">
    <source>
        <dbReference type="ARBA" id="ARBA00023125"/>
    </source>
</evidence>
<dbReference type="Gene3D" id="1.10.150.130">
    <property type="match status" value="1"/>
</dbReference>
<name>A0ABQ2H0Y3_9DEIO</name>
<evidence type="ECO:0000256" key="2">
    <source>
        <dbReference type="PROSITE-ProRule" id="PRU01248"/>
    </source>
</evidence>
<dbReference type="InterPro" id="IPR007110">
    <property type="entry name" value="Ig-like_dom"/>
</dbReference>
<evidence type="ECO:0000256" key="3">
    <source>
        <dbReference type="SAM" id="MobiDB-lite"/>
    </source>
</evidence>
<evidence type="ECO:0000313" key="7">
    <source>
        <dbReference type="Proteomes" id="UP000661918"/>
    </source>
</evidence>
<dbReference type="PROSITE" id="PS51900">
    <property type="entry name" value="CB"/>
    <property type="match status" value="1"/>
</dbReference>
<dbReference type="Pfam" id="PF22022">
    <property type="entry name" value="Phage_int_M"/>
    <property type="match status" value="1"/>
</dbReference>
<feature type="region of interest" description="Disordered" evidence="3">
    <location>
        <begin position="1"/>
        <end position="50"/>
    </location>
</feature>
<dbReference type="EMBL" id="BMOM01000055">
    <property type="protein sequence ID" value="GGM21961.1"/>
    <property type="molecule type" value="Genomic_DNA"/>
</dbReference>
<comment type="caution">
    <text evidence="6">The sequence shown here is derived from an EMBL/GenBank/DDBJ whole genome shotgun (WGS) entry which is preliminary data.</text>
</comment>
<dbReference type="InterPro" id="IPR044068">
    <property type="entry name" value="CB"/>
</dbReference>
<keyword evidence="7" id="KW-1185">Reference proteome</keyword>
<evidence type="ECO:0000259" key="5">
    <source>
        <dbReference type="PROSITE" id="PS51900"/>
    </source>
</evidence>
<reference evidence="7" key="1">
    <citation type="journal article" date="2019" name="Int. J. Syst. Evol. Microbiol.">
        <title>The Global Catalogue of Microorganisms (GCM) 10K type strain sequencing project: providing services to taxonomists for standard genome sequencing and annotation.</title>
        <authorList>
            <consortium name="The Broad Institute Genomics Platform"/>
            <consortium name="The Broad Institute Genome Sequencing Center for Infectious Disease"/>
            <person name="Wu L."/>
            <person name="Ma J."/>
        </authorList>
    </citation>
    <scope>NUCLEOTIDE SEQUENCE [LARGE SCALE GENOMIC DNA]</scope>
    <source>
        <strain evidence="7">JCM 15443</strain>
    </source>
</reference>
<dbReference type="InterPro" id="IPR010998">
    <property type="entry name" value="Integrase_recombinase_N"/>
</dbReference>
<dbReference type="PROSITE" id="PS50835">
    <property type="entry name" value="IG_LIKE"/>
    <property type="match status" value="1"/>
</dbReference>
<evidence type="ECO:0008006" key="8">
    <source>
        <dbReference type="Google" id="ProtNLM"/>
    </source>
</evidence>
<accession>A0ABQ2H0Y3</accession>
<feature type="domain" description="Ig-like" evidence="4">
    <location>
        <begin position="210"/>
        <end position="246"/>
    </location>
</feature>
<evidence type="ECO:0000313" key="6">
    <source>
        <dbReference type="EMBL" id="GGM21961.1"/>
    </source>
</evidence>
<dbReference type="Proteomes" id="UP000661918">
    <property type="component" value="Unassembled WGS sequence"/>
</dbReference>
<organism evidence="6 7">
    <name type="scientific">Deinococcus aerophilus</name>
    <dbReference type="NCBI Taxonomy" id="522488"/>
    <lineage>
        <taxon>Bacteria</taxon>
        <taxon>Thermotogati</taxon>
        <taxon>Deinococcota</taxon>
        <taxon>Deinococci</taxon>
        <taxon>Deinococcales</taxon>
        <taxon>Deinococcaceae</taxon>
        <taxon>Deinococcus</taxon>
    </lineage>
</organism>
<proteinExistence type="predicted"/>
<gene>
    <name evidence="6" type="ORF">GCM10010841_32300</name>
</gene>
<feature type="domain" description="Core-binding (CB)" evidence="5">
    <location>
        <begin position="85"/>
        <end position="165"/>
    </location>
</feature>
<dbReference type="InterPro" id="IPR053876">
    <property type="entry name" value="Phage_int_M"/>
</dbReference>
<dbReference type="SUPFAM" id="SSF56349">
    <property type="entry name" value="DNA breaking-rejoining enzymes"/>
    <property type="match status" value="1"/>
</dbReference>
<protein>
    <recommendedName>
        <fullName evidence="8">Core-binding (CB) domain-containing protein</fullName>
    </recommendedName>
</protein>